<evidence type="ECO:0000256" key="4">
    <source>
        <dbReference type="ARBA" id="ARBA00022722"/>
    </source>
</evidence>
<sequence length="299" mass="34431">MPMTVITLTKVPPSLRGDLTKWMQEISTGVYVGNFNSKVRSNLWERITQNVGKGQATISYASRNELGYNFKTYHTYREIVNYEGIPLVKIPNNDKNSLELKSGFSKASKISKIKKINKSKMKNNNIPEYIFIDLETDGLNFKDNNIIEIGALKVSKNGEEYFDHLIKNDSLLPSKIKNLTGLNDKILNEHGEELFLILKDFKAFISNKVLTGYNINFDIDFLNYNLKKFGLEPLNNNIVDIIPLVKKEKMFLNNYKLETVLHDYEIFDEVPHRALLDCKLIKLLSIKVNGFSRKIKKKS</sequence>
<dbReference type="InterPro" id="IPR010152">
    <property type="entry name" value="CRISPR-assoc_prot_Cas2_sub"/>
</dbReference>
<dbReference type="GO" id="GO:0003677">
    <property type="term" value="F:DNA binding"/>
    <property type="evidence" value="ECO:0007669"/>
    <property type="project" value="InterPro"/>
</dbReference>
<name>A0A9Q8ILV3_9LACO</name>
<evidence type="ECO:0000256" key="3">
    <source>
        <dbReference type="ARBA" id="ARBA00022705"/>
    </source>
</evidence>
<dbReference type="CDD" id="cd06127">
    <property type="entry name" value="DEDDh"/>
    <property type="match status" value="1"/>
</dbReference>
<proteinExistence type="predicted"/>
<dbReference type="SMART" id="SM00479">
    <property type="entry name" value="EXOIII"/>
    <property type="match status" value="1"/>
</dbReference>
<keyword evidence="4" id="KW-0540">Nuclease</keyword>
<keyword evidence="1" id="KW-0808">Transferase</keyword>
<dbReference type="FunFam" id="3.30.420.10:FF:000045">
    <property type="entry name" value="3'-5' exonuclease DinG"/>
    <property type="match status" value="1"/>
</dbReference>
<evidence type="ECO:0000256" key="6">
    <source>
        <dbReference type="ARBA" id="ARBA00022932"/>
    </source>
</evidence>
<dbReference type="Pfam" id="PF09707">
    <property type="entry name" value="Cas_Cas2CT1978"/>
    <property type="match status" value="1"/>
</dbReference>
<keyword evidence="6" id="KW-0239">DNA-directed DNA polymerase</keyword>
<dbReference type="InterPro" id="IPR013520">
    <property type="entry name" value="Ribonucl_H"/>
</dbReference>
<dbReference type="Pfam" id="PF00929">
    <property type="entry name" value="RNase_T"/>
    <property type="match status" value="1"/>
</dbReference>
<dbReference type="GO" id="GO:0003887">
    <property type="term" value="F:DNA-directed DNA polymerase activity"/>
    <property type="evidence" value="ECO:0007669"/>
    <property type="project" value="UniProtKB-KW"/>
</dbReference>
<keyword evidence="2" id="KW-0548">Nucleotidyltransferase</keyword>
<gene>
    <name evidence="9" type="primary">cas2e</name>
    <name evidence="9" type="ORF">DY130_03495</name>
</gene>
<keyword evidence="5" id="KW-0378">Hydrolase</keyword>
<dbReference type="GO" id="GO:0045004">
    <property type="term" value="P:DNA replication proofreading"/>
    <property type="evidence" value="ECO:0007669"/>
    <property type="project" value="TreeGrafter"/>
</dbReference>
<dbReference type="InterPro" id="IPR012337">
    <property type="entry name" value="RNaseH-like_sf"/>
</dbReference>
<evidence type="ECO:0000313" key="10">
    <source>
        <dbReference type="Proteomes" id="UP000784700"/>
    </source>
</evidence>
<evidence type="ECO:0000313" key="9">
    <source>
        <dbReference type="EMBL" id="TPR44115.1"/>
    </source>
</evidence>
<reference evidence="9" key="1">
    <citation type="submission" date="2018-08" db="EMBL/GenBank/DDBJ databases">
        <title>Comparative genomics of wild bee and flower associated Lactobacillus reveals potential adaptation to the bee host.</title>
        <authorList>
            <person name="Vuong H.Q."/>
            <person name="Mcfrederick Q.S."/>
        </authorList>
    </citation>
    <scope>NUCLEOTIDE SEQUENCE</scope>
    <source>
        <strain evidence="9">HV_63</strain>
    </source>
</reference>
<dbReference type="InterPro" id="IPR006054">
    <property type="entry name" value="DnaQ"/>
</dbReference>
<dbReference type="NCBIfam" id="TIGR00573">
    <property type="entry name" value="dnaq"/>
    <property type="match status" value="1"/>
</dbReference>
<dbReference type="GO" id="GO:0008408">
    <property type="term" value="F:3'-5' exonuclease activity"/>
    <property type="evidence" value="ECO:0007669"/>
    <property type="project" value="TreeGrafter"/>
</dbReference>
<feature type="domain" description="Exonuclease" evidence="8">
    <location>
        <begin position="128"/>
        <end position="294"/>
    </location>
</feature>
<keyword evidence="5" id="KW-0269">Exonuclease</keyword>
<evidence type="ECO:0000256" key="1">
    <source>
        <dbReference type="ARBA" id="ARBA00022679"/>
    </source>
</evidence>
<accession>A0A9Q8ILV3</accession>
<dbReference type="PANTHER" id="PTHR30231">
    <property type="entry name" value="DNA POLYMERASE III SUBUNIT EPSILON"/>
    <property type="match status" value="1"/>
</dbReference>
<dbReference type="AlphaFoldDB" id="A0A9Q8ILV3"/>
<keyword evidence="3" id="KW-0235">DNA replication</keyword>
<dbReference type="RefSeq" id="WP_140934394.1">
    <property type="nucleotide sequence ID" value="NZ_QUBF01000003.1"/>
</dbReference>
<protein>
    <recommendedName>
        <fullName evidence="7">DNA polymerase III polC-type</fullName>
    </recommendedName>
</protein>
<dbReference type="NCBIfam" id="TIGR01873">
    <property type="entry name" value="cas_CT1978"/>
    <property type="match status" value="1"/>
</dbReference>
<evidence type="ECO:0000259" key="8">
    <source>
        <dbReference type="SMART" id="SM00479"/>
    </source>
</evidence>
<organism evidence="9 10">
    <name type="scientific">Apilactobacillus micheneri</name>
    <dbReference type="NCBI Taxonomy" id="1899430"/>
    <lineage>
        <taxon>Bacteria</taxon>
        <taxon>Bacillati</taxon>
        <taxon>Bacillota</taxon>
        <taxon>Bacilli</taxon>
        <taxon>Lactobacillales</taxon>
        <taxon>Lactobacillaceae</taxon>
        <taxon>Apilactobacillus</taxon>
    </lineage>
</organism>
<dbReference type="GO" id="GO:0005829">
    <property type="term" value="C:cytosol"/>
    <property type="evidence" value="ECO:0007669"/>
    <property type="project" value="TreeGrafter"/>
</dbReference>
<evidence type="ECO:0000256" key="2">
    <source>
        <dbReference type="ARBA" id="ARBA00022695"/>
    </source>
</evidence>
<dbReference type="EMBL" id="QUBG01000003">
    <property type="protein sequence ID" value="TPR44115.1"/>
    <property type="molecule type" value="Genomic_DNA"/>
</dbReference>
<dbReference type="SUPFAM" id="SSF53098">
    <property type="entry name" value="Ribonuclease H-like"/>
    <property type="match status" value="1"/>
</dbReference>
<dbReference type="CDD" id="cd09755">
    <property type="entry name" value="Cas2_I-E"/>
    <property type="match status" value="1"/>
</dbReference>
<dbReference type="Proteomes" id="UP000784700">
    <property type="component" value="Unassembled WGS sequence"/>
</dbReference>
<dbReference type="GeneID" id="58108325"/>
<evidence type="ECO:0000256" key="7">
    <source>
        <dbReference type="ARBA" id="ARBA00070925"/>
    </source>
</evidence>
<dbReference type="Gene3D" id="3.30.70.240">
    <property type="match status" value="1"/>
</dbReference>
<dbReference type="Gene3D" id="3.30.420.10">
    <property type="entry name" value="Ribonuclease H-like superfamily/Ribonuclease H"/>
    <property type="match status" value="1"/>
</dbReference>
<evidence type="ECO:0000256" key="5">
    <source>
        <dbReference type="ARBA" id="ARBA00022839"/>
    </source>
</evidence>
<dbReference type="InterPro" id="IPR036397">
    <property type="entry name" value="RNaseH_sf"/>
</dbReference>
<comment type="caution">
    <text evidence="9">The sequence shown here is derived from an EMBL/GenBank/DDBJ whole genome shotgun (WGS) entry which is preliminary data.</text>
</comment>
<dbReference type="PANTHER" id="PTHR30231:SF41">
    <property type="entry name" value="DNA POLYMERASE III SUBUNIT EPSILON"/>
    <property type="match status" value="1"/>
</dbReference>